<evidence type="ECO:0000313" key="3">
    <source>
        <dbReference type="Proteomes" id="UP000298438"/>
    </source>
</evidence>
<dbReference type="OrthoDB" id="8753690at2"/>
<evidence type="ECO:0000313" key="2">
    <source>
        <dbReference type="EMBL" id="TFW14824.1"/>
    </source>
</evidence>
<feature type="transmembrane region" description="Helical" evidence="1">
    <location>
        <begin position="63"/>
        <end position="87"/>
    </location>
</feature>
<sequence length="297" mass="29685">MEKLAAPARATVLQTVAALARSTVLEALRSRLAWVFGCVALGAYGAAGFIGALALTETRQLQAALLASALRLVLAFLVAAFAAQSVVREADDRVRDLLLALPMPRHRYLAGKLAGLCAVALAGAVIFTLPLLPLAPTAQCLLWCTTLACEAGIVAGFALFCASGIGHATAALAATLAFYVLSRVMASIVLLAGHGAAAAASGSASALATGGAAGGATAGSASALAGGAVSATGTLTDGVARGLAHLLPGLDTFARTEWLVYGTGTAADLLLCLGQAAIYLLLLLAAASFDLSRKEIE</sequence>
<keyword evidence="3" id="KW-1185">Reference proteome</keyword>
<protein>
    <submittedName>
        <fullName evidence="2">ABC transporter permease</fullName>
    </submittedName>
</protein>
<comment type="caution">
    <text evidence="2">The sequence shown here is derived from an EMBL/GenBank/DDBJ whole genome shotgun (WGS) entry which is preliminary data.</text>
</comment>
<evidence type="ECO:0000256" key="1">
    <source>
        <dbReference type="SAM" id="Phobius"/>
    </source>
</evidence>
<feature type="transmembrane region" description="Helical" evidence="1">
    <location>
        <begin position="32"/>
        <end position="56"/>
    </location>
</feature>
<gene>
    <name evidence="2" type="ORF">E4L96_18820</name>
</gene>
<keyword evidence="1" id="KW-1133">Transmembrane helix</keyword>
<keyword evidence="1" id="KW-0812">Transmembrane</keyword>
<dbReference type="EMBL" id="SPVF01000240">
    <property type="protein sequence ID" value="TFW14824.1"/>
    <property type="molecule type" value="Genomic_DNA"/>
</dbReference>
<feature type="transmembrane region" description="Helical" evidence="1">
    <location>
        <begin position="171"/>
        <end position="192"/>
    </location>
</feature>
<dbReference type="Proteomes" id="UP000298438">
    <property type="component" value="Unassembled WGS sequence"/>
</dbReference>
<dbReference type="RefSeq" id="WP_135208751.1">
    <property type="nucleotide sequence ID" value="NZ_SPVF01000240.1"/>
</dbReference>
<feature type="transmembrane region" description="Helical" evidence="1">
    <location>
        <begin position="269"/>
        <end position="289"/>
    </location>
</feature>
<feature type="transmembrane region" description="Helical" evidence="1">
    <location>
        <begin position="107"/>
        <end position="129"/>
    </location>
</feature>
<reference evidence="2 3" key="1">
    <citation type="submission" date="2019-03" db="EMBL/GenBank/DDBJ databases">
        <title>Draft Genome Sequence of Massilia arenosa sp. nov., a Novel Massilia Species Isolated from a Sandy-loam Maize Soil.</title>
        <authorList>
            <person name="Raths R."/>
            <person name="Peta V."/>
            <person name="Bucking H."/>
        </authorList>
    </citation>
    <scope>NUCLEOTIDE SEQUENCE [LARGE SCALE GENOMIC DNA]</scope>
    <source>
        <strain evidence="2 3">MC02</strain>
    </source>
</reference>
<dbReference type="AlphaFoldDB" id="A0A4Y9S0H9"/>
<name>A0A4Y9S0H9_9BURK</name>
<keyword evidence="1" id="KW-0472">Membrane</keyword>
<organism evidence="2 3">
    <name type="scientific">Zemynaea arenosa</name>
    <dbReference type="NCBI Taxonomy" id="2561931"/>
    <lineage>
        <taxon>Bacteria</taxon>
        <taxon>Pseudomonadati</taxon>
        <taxon>Pseudomonadota</taxon>
        <taxon>Betaproteobacteria</taxon>
        <taxon>Burkholderiales</taxon>
        <taxon>Oxalobacteraceae</taxon>
        <taxon>Telluria group</taxon>
        <taxon>Zemynaea</taxon>
    </lineage>
</organism>
<accession>A0A4Y9S0H9</accession>
<proteinExistence type="predicted"/>
<feature type="transmembrane region" description="Helical" evidence="1">
    <location>
        <begin position="141"/>
        <end position="165"/>
    </location>
</feature>